<dbReference type="EMBL" id="RJVU01053030">
    <property type="protein sequence ID" value="ROL41030.1"/>
    <property type="molecule type" value="Genomic_DNA"/>
</dbReference>
<evidence type="ECO:0000256" key="1">
    <source>
        <dbReference type="SAM" id="MobiDB-lite"/>
    </source>
</evidence>
<comment type="caution">
    <text evidence="2">The sequence shown here is derived from an EMBL/GenBank/DDBJ whole genome shotgun (WGS) entry which is preliminary data.</text>
</comment>
<keyword evidence="3" id="KW-1185">Reference proteome</keyword>
<protein>
    <submittedName>
        <fullName evidence="2">Uncharacterized protein</fullName>
    </submittedName>
</protein>
<organism evidence="2 3">
    <name type="scientific">Anabarilius grahami</name>
    <name type="common">Kanglang fish</name>
    <name type="synonym">Barilius grahami</name>
    <dbReference type="NCBI Taxonomy" id="495550"/>
    <lineage>
        <taxon>Eukaryota</taxon>
        <taxon>Metazoa</taxon>
        <taxon>Chordata</taxon>
        <taxon>Craniata</taxon>
        <taxon>Vertebrata</taxon>
        <taxon>Euteleostomi</taxon>
        <taxon>Actinopterygii</taxon>
        <taxon>Neopterygii</taxon>
        <taxon>Teleostei</taxon>
        <taxon>Ostariophysi</taxon>
        <taxon>Cypriniformes</taxon>
        <taxon>Xenocyprididae</taxon>
        <taxon>Xenocypridinae</taxon>
        <taxon>Xenocypridinae incertae sedis</taxon>
        <taxon>Anabarilius</taxon>
    </lineage>
</organism>
<accession>A0A3N0Y574</accession>
<name>A0A3N0Y574_ANAGA</name>
<feature type="region of interest" description="Disordered" evidence="1">
    <location>
        <begin position="54"/>
        <end position="89"/>
    </location>
</feature>
<reference evidence="2 3" key="1">
    <citation type="submission" date="2018-10" db="EMBL/GenBank/DDBJ databases">
        <title>Genome assembly for a Yunnan-Guizhou Plateau 3E fish, Anabarilius grahami (Regan), and its evolutionary and genetic applications.</title>
        <authorList>
            <person name="Jiang W."/>
        </authorList>
    </citation>
    <scope>NUCLEOTIDE SEQUENCE [LARGE SCALE GENOMIC DNA]</scope>
    <source>
        <strain evidence="2">AG-KIZ</strain>
        <tissue evidence="2">Muscle</tissue>
    </source>
</reference>
<dbReference type="AlphaFoldDB" id="A0A3N0Y574"/>
<sequence>MAVQTGLKSTKALLRDTKVEPKTPTIDLVGLETSTVDQARLNHKEQRVALIQAGSSNTTSVVSSRKTENSGTTSVVASKQTGNSETTSEVASWQTEILGMRADSGAYLWAGAGSGADSWAGEQYAAQTHRMAAAVTGSTIDRGTTSETPILDTTAEPSAARTDVSGVSAKLEASLQCLGTALMASCVTIMTTGNSGVAYMTADDSEVLSVAAGDSGVAAILTEDSGVVAMLTGGSGMACCEMALVS</sequence>
<evidence type="ECO:0000313" key="3">
    <source>
        <dbReference type="Proteomes" id="UP000281406"/>
    </source>
</evidence>
<dbReference type="Proteomes" id="UP000281406">
    <property type="component" value="Unassembled WGS sequence"/>
</dbReference>
<evidence type="ECO:0000313" key="2">
    <source>
        <dbReference type="EMBL" id="ROL41030.1"/>
    </source>
</evidence>
<proteinExistence type="predicted"/>
<gene>
    <name evidence="2" type="ORF">DPX16_22873</name>
</gene>